<feature type="domain" description="NTF2" evidence="5">
    <location>
        <begin position="27"/>
        <end position="142"/>
    </location>
</feature>
<evidence type="ECO:0000313" key="6">
    <source>
        <dbReference type="EMBL" id="CAF0713343.1"/>
    </source>
</evidence>
<dbReference type="InterPro" id="IPR045875">
    <property type="entry name" value="NTF2"/>
</dbReference>
<dbReference type="Proteomes" id="UP000663879">
    <property type="component" value="Unassembled WGS sequence"/>
</dbReference>
<evidence type="ECO:0000256" key="1">
    <source>
        <dbReference type="ARBA" id="ARBA00022448"/>
    </source>
</evidence>
<evidence type="ECO:0000313" key="7">
    <source>
        <dbReference type="Proteomes" id="UP000663879"/>
    </source>
</evidence>
<evidence type="ECO:0000256" key="2">
    <source>
        <dbReference type="ARBA" id="ARBA00022927"/>
    </source>
</evidence>
<reference evidence="6" key="1">
    <citation type="submission" date="2021-02" db="EMBL/GenBank/DDBJ databases">
        <authorList>
            <person name="Nowell W R."/>
        </authorList>
    </citation>
    <scope>NUCLEOTIDE SEQUENCE</scope>
    <source>
        <strain evidence="6">Ploen Becks lab</strain>
    </source>
</reference>
<accession>A0A813M601</accession>
<name>A0A813M601_9BILA</name>
<keyword evidence="4" id="KW-0963">Cytoplasm</keyword>
<dbReference type="SUPFAM" id="SSF54427">
    <property type="entry name" value="NTF2-like"/>
    <property type="match status" value="1"/>
</dbReference>
<dbReference type="Pfam" id="PF02136">
    <property type="entry name" value="NTF2"/>
    <property type="match status" value="1"/>
</dbReference>
<comment type="subcellular location">
    <subcellularLocation>
        <location evidence="4">Cytoplasm</location>
    </subcellularLocation>
    <subcellularLocation>
        <location evidence="4">Nucleus</location>
    </subcellularLocation>
</comment>
<dbReference type="FunFam" id="3.10.450.50:FF:000006">
    <property type="entry name" value="NTF2-related export protein 2 isoform 1"/>
    <property type="match status" value="1"/>
</dbReference>
<dbReference type="AlphaFoldDB" id="A0A813M601"/>
<dbReference type="CDD" id="cd00780">
    <property type="entry name" value="NTF2"/>
    <property type="match status" value="1"/>
</dbReference>
<proteinExistence type="predicted"/>
<keyword evidence="3 4" id="KW-0539">Nucleus</keyword>
<evidence type="ECO:0000256" key="3">
    <source>
        <dbReference type="ARBA" id="ARBA00023242"/>
    </source>
</evidence>
<keyword evidence="1 4" id="KW-0813">Transport</keyword>
<dbReference type="GO" id="GO:0005634">
    <property type="term" value="C:nucleus"/>
    <property type="evidence" value="ECO:0007669"/>
    <property type="project" value="UniProtKB-SubCell"/>
</dbReference>
<dbReference type="Gene3D" id="3.10.450.50">
    <property type="match status" value="1"/>
</dbReference>
<keyword evidence="2 4" id="KW-0653">Protein transport</keyword>
<comment type="function">
    <text evidence="4">Has a role in nuclear-cytoplasmic transport of proteins and mRNAs.</text>
</comment>
<dbReference type="OrthoDB" id="25408at2759"/>
<comment type="caution">
    <text evidence="6">The sequence shown here is derived from an EMBL/GenBank/DDBJ whole genome shotgun (WGS) entry which is preliminary data.</text>
</comment>
<dbReference type="PROSITE" id="PS50177">
    <property type="entry name" value="NTF2_DOMAIN"/>
    <property type="match status" value="1"/>
</dbReference>
<evidence type="ECO:0000259" key="5">
    <source>
        <dbReference type="PROSITE" id="PS50177"/>
    </source>
</evidence>
<dbReference type="GO" id="GO:0006913">
    <property type="term" value="P:nucleocytoplasmic transport"/>
    <property type="evidence" value="ECO:0007669"/>
    <property type="project" value="UniProtKB-UniRule"/>
</dbReference>
<sequence>MASTTAIPESINDPESVKEISKLANEYGSEFVNVYYKTLDNKRHELAKYYADESKIIWNGNEIESQNRQNFQVELPDSTHSIECFDVHPIFSEFNQTGHYMILISVSGSVRYKGHGLKLFYQNFMLKAFESKWKIISDCYRFAE</sequence>
<keyword evidence="7" id="KW-1185">Reference proteome</keyword>
<dbReference type="GO" id="GO:0015031">
    <property type="term" value="P:protein transport"/>
    <property type="evidence" value="ECO:0007669"/>
    <property type="project" value="UniProtKB-KW"/>
</dbReference>
<dbReference type="PANTHER" id="PTHR12612">
    <property type="entry name" value="NUCLEAR TRANSPORT FACTOR 2"/>
    <property type="match status" value="1"/>
</dbReference>
<dbReference type="InterPro" id="IPR002075">
    <property type="entry name" value="NTF2_dom"/>
</dbReference>
<dbReference type="GO" id="GO:0051028">
    <property type="term" value="P:mRNA transport"/>
    <property type="evidence" value="ECO:0007669"/>
    <property type="project" value="UniProtKB-UniRule"/>
</dbReference>
<dbReference type="EMBL" id="CAJNOC010000082">
    <property type="protein sequence ID" value="CAF0713343.1"/>
    <property type="molecule type" value="Genomic_DNA"/>
</dbReference>
<protein>
    <recommendedName>
        <fullName evidence="4">NTF2-related export protein</fullName>
    </recommendedName>
</protein>
<dbReference type="InterPro" id="IPR032710">
    <property type="entry name" value="NTF2-like_dom_sf"/>
</dbReference>
<gene>
    <name evidence="6" type="ORF">OXX778_LOCUS1327</name>
</gene>
<dbReference type="InterPro" id="IPR018222">
    <property type="entry name" value="Nuclear_transport_factor_2_euk"/>
</dbReference>
<dbReference type="GO" id="GO:0005737">
    <property type="term" value="C:cytoplasm"/>
    <property type="evidence" value="ECO:0007669"/>
    <property type="project" value="UniProtKB-SubCell"/>
</dbReference>
<organism evidence="6 7">
    <name type="scientific">Brachionus calyciflorus</name>
    <dbReference type="NCBI Taxonomy" id="104777"/>
    <lineage>
        <taxon>Eukaryota</taxon>
        <taxon>Metazoa</taxon>
        <taxon>Spiralia</taxon>
        <taxon>Gnathifera</taxon>
        <taxon>Rotifera</taxon>
        <taxon>Eurotatoria</taxon>
        <taxon>Monogononta</taxon>
        <taxon>Pseudotrocha</taxon>
        <taxon>Ploima</taxon>
        <taxon>Brachionidae</taxon>
        <taxon>Brachionus</taxon>
    </lineage>
</organism>
<evidence type="ECO:0000256" key="4">
    <source>
        <dbReference type="RuleBase" id="RU369002"/>
    </source>
</evidence>